<dbReference type="PATRIC" id="fig|42234.21.peg.5933"/>
<keyword evidence="9" id="KW-1185">Reference proteome</keyword>
<dbReference type="OrthoDB" id="5185837at2"/>
<dbReference type="Proteomes" id="UP000037151">
    <property type="component" value="Unassembled WGS sequence"/>
</dbReference>
<dbReference type="EMBL" id="JPPY01000167">
    <property type="protein sequence ID" value="KND30353.1"/>
    <property type="molecule type" value="Genomic_DNA"/>
</dbReference>
<evidence type="ECO:0000313" key="8">
    <source>
        <dbReference type="Proteomes" id="UP000037151"/>
    </source>
</evidence>
<protein>
    <submittedName>
        <fullName evidence="5">Membrane protein</fullName>
    </submittedName>
    <submittedName>
        <fullName evidence="6">Zf-HC2 domain-containing protein</fullName>
    </submittedName>
</protein>
<proteinExistence type="predicted"/>
<evidence type="ECO:0000256" key="1">
    <source>
        <dbReference type="ARBA" id="ARBA00023015"/>
    </source>
</evidence>
<dbReference type="InterPro" id="IPR027383">
    <property type="entry name" value="Znf_put"/>
</dbReference>
<evidence type="ECO:0000313" key="5">
    <source>
        <dbReference type="EMBL" id="KND30353.1"/>
    </source>
</evidence>
<keyword evidence="2" id="KW-0804">Transcription</keyword>
<reference evidence="6 9" key="3">
    <citation type="journal article" date="2023" name="Microb. Genom.">
        <title>Mesoterricola silvestris gen. nov., sp. nov., Mesoterricola sediminis sp. nov., Geothrix oryzae sp. nov., Geothrix edaphica sp. nov., Geothrix rubra sp. nov., and Geothrix limicola sp. nov., six novel members of Acidobacteriota isolated from soils.</title>
        <authorList>
            <person name="Weisberg A.J."/>
            <person name="Pearce E."/>
            <person name="Kramer C.G."/>
            <person name="Chang J.H."/>
            <person name="Clarke C.R."/>
        </authorList>
    </citation>
    <scope>NUCLEOTIDE SEQUENCE</scope>
    <source>
        <strain evidence="7 9">NB05-1H</strain>
        <strain evidence="6">NRRL_B-16521</strain>
    </source>
</reference>
<dbReference type="InterPro" id="IPR041916">
    <property type="entry name" value="Anti_sigma_zinc_sf"/>
</dbReference>
<gene>
    <name evidence="5" type="ORF">IQ63_28780</name>
    <name evidence="6" type="ORF">PV399_45910</name>
    <name evidence="7" type="ORF">PV666_49995</name>
</gene>
<dbReference type="Gene3D" id="1.10.10.1320">
    <property type="entry name" value="Anti-sigma factor, zinc-finger domain"/>
    <property type="match status" value="1"/>
</dbReference>
<dbReference type="EMBL" id="JARAWP010000060">
    <property type="protein sequence ID" value="MDX3025935.1"/>
    <property type="molecule type" value="Genomic_DNA"/>
</dbReference>
<reference evidence="5" key="1">
    <citation type="submission" date="2014-07" db="EMBL/GenBank/DDBJ databases">
        <title>A systematic study of Ichneumonosoma Meijere, Pelmatops Enderlein, Pseudopelmatops Shiraki and Soita Walker (Diptera: Tephritidae).</title>
        <authorList>
            <person name="Chen X.-L."/>
            <person name="Norrbom A."/>
            <person name="Zhu C.-D."/>
        </authorList>
    </citation>
    <scope>NUCLEOTIDE SEQUENCE</scope>
    <source>
        <strain evidence="5">NCPPB 4445</strain>
    </source>
</reference>
<evidence type="ECO:0000256" key="3">
    <source>
        <dbReference type="SAM" id="Phobius"/>
    </source>
</evidence>
<feature type="domain" description="Putative zinc-finger" evidence="4">
    <location>
        <begin position="10"/>
        <end position="37"/>
    </location>
</feature>
<evidence type="ECO:0000313" key="9">
    <source>
        <dbReference type="Proteomes" id="UP001272987"/>
    </source>
</evidence>
<name>A0A0L0JXU8_9ACTN</name>
<reference evidence="8" key="2">
    <citation type="submission" date="2014-07" db="EMBL/GenBank/DDBJ databases">
        <title>Genome sequencing of plant-pathogenic Streptomyces species.</title>
        <authorList>
            <person name="Harrison J."/>
            <person name="Sapp M."/>
            <person name="Thwaites R."/>
            <person name="Studholme D.J."/>
        </authorList>
    </citation>
    <scope>NUCLEOTIDE SEQUENCE [LARGE SCALE GENOMIC DNA]</scope>
    <source>
        <strain evidence="8">NCPPB 4445</strain>
    </source>
</reference>
<keyword evidence="3" id="KW-1133">Transmembrane helix</keyword>
<keyword evidence="3" id="KW-0812">Transmembrane</keyword>
<dbReference type="eggNOG" id="COG5662">
    <property type="taxonomic scope" value="Bacteria"/>
</dbReference>
<accession>A0A0L0JXU8</accession>
<evidence type="ECO:0000313" key="7">
    <source>
        <dbReference type="EMBL" id="MDX3025935.1"/>
    </source>
</evidence>
<dbReference type="AlphaFoldDB" id="A0A0L0JXU8"/>
<keyword evidence="1" id="KW-0805">Transcription regulation</keyword>
<evidence type="ECO:0000256" key="2">
    <source>
        <dbReference type="ARBA" id="ARBA00023163"/>
    </source>
</evidence>
<dbReference type="STRING" id="42234.IQ63_28780"/>
<keyword evidence="3" id="KW-0472">Membrane</keyword>
<comment type="caution">
    <text evidence="5">The sequence shown here is derived from an EMBL/GenBank/DDBJ whole genome shotgun (WGS) entry which is preliminary data.</text>
</comment>
<dbReference type="Pfam" id="PF13490">
    <property type="entry name" value="zf-HC2"/>
    <property type="match status" value="1"/>
</dbReference>
<feature type="transmembrane region" description="Helical" evidence="3">
    <location>
        <begin position="90"/>
        <end position="111"/>
    </location>
</feature>
<dbReference type="Proteomes" id="UP001282288">
    <property type="component" value="Unassembled WGS sequence"/>
</dbReference>
<sequence>MRSLEQHVDVGAYALGVLDEAEAFRFEDHLMECPRCAAQVTEFGPATRQLMLYRRATPRSVHPFAGPGPRLLDKLLDQVITRRRAMRRRFLYGLAASVVVALTGPALMMAVGGRGSEEAVASSEVRIAATDQKSGVWAQVTAADKTWGADIELQVKDGSGPRHCRLVIVGRDGSEETATGWMVPDHDARPNTMHGGTAMHTQDVAFYDVRSDDNKTLLRIPAGK</sequence>
<dbReference type="Proteomes" id="UP001272987">
    <property type="component" value="Unassembled WGS sequence"/>
</dbReference>
<organism evidence="5 8">
    <name type="scientific">Streptomyces acidiscabies</name>
    <dbReference type="NCBI Taxonomy" id="42234"/>
    <lineage>
        <taxon>Bacteria</taxon>
        <taxon>Bacillati</taxon>
        <taxon>Actinomycetota</taxon>
        <taxon>Actinomycetes</taxon>
        <taxon>Kitasatosporales</taxon>
        <taxon>Streptomycetaceae</taxon>
        <taxon>Streptomyces</taxon>
    </lineage>
</organism>
<evidence type="ECO:0000259" key="4">
    <source>
        <dbReference type="Pfam" id="PF13490"/>
    </source>
</evidence>
<dbReference type="GeneID" id="69808078"/>
<dbReference type="EMBL" id="JARAWC010000076">
    <property type="protein sequence ID" value="MDX2966984.1"/>
    <property type="molecule type" value="Genomic_DNA"/>
</dbReference>
<dbReference type="RefSeq" id="WP_010357202.1">
    <property type="nucleotide sequence ID" value="NZ_BCMK01000004.1"/>
</dbReference>
<evidence type="ECO:0000313" key="6">
    <source>
        <dbReference type="EMBL" id="MDX2966984.1"/>
    </source>
</evidence>